<sequence length="87" mass="9749">MTGEQRDGGRRRSRALYTEAYKRERRRQGRGWVVLTAGVVIGSTHVITHLGQLRFLPSTGWQDLAVGYPMAMILALIGFMMIATRTG</sequence>
<comment type="caution">
    <text evidence="2">The sequence shown here is derived from an EMBL/GenBank/DDBJ whole genome shotgun (WGS) entry which is preliminary data.</text>
</comment>
<dbReference type="Proteomes" id="UP001456513">
    <property type="component" value="Unassembled WGS sequence"/>
</dbReference>
<organism evidence="2 3">
    <name type="scientific">Rhodococcus navarretei</name>
    <dbReference type="NCBI Taxonomy" id="3128981"/>
    <lineage>
        <taxon>Bacteria</taxon>
        <taxon>Bacillati</taxon>
        <taxon>Actinomycetota</taxon>
        <taxon>Actinomycetes</taxon>
        <taxon>Mycobacteriales</taxon>
        <taxon>Nocardiaceae</taxon>
        <taxon>Rhodococcus</taxon>
    </lineage>
</organism>
<feature type="transmembrane region" description="Helical" evidence="1">
    <location>
        <begin position="32"/>
        <end position="53"/>
    </location>
</feature>
<reference evidence="2 3" key="1">
    <citation type="submission" date="2024-03" db="EMBL/GenBank/DDBJ databases">
        <title>Rhodococcus navarretei sp. nov. and Pseudarthrobacter quantumdoti sp. nov., two new species with the ability to biosynthesize Quantum Dots isolated from soil samples at Union Glacier, Antarctica.</title>
        <authorList>
            <person name="Vargas M."/>
        </authorList>
    </citation>
    <scope>NUCLEOTIDE SEQUENCE [LARGE SCALE GENOMIC DNA]</scope>
    <source>
        <strain evidence="2 3">EXRC-4A-4</strain>
    </source>
</reference>
<feature type="transmembrane region" description="Helical" evidence="1">
    <location>
        <begin position="65"/>
        <end position="83"/>
    </location>
</feature>
<dbReference type="EMBL" id="JBBPCN010000001">
    <property type="protein sequence ID" value="MEK8073250.1"/>
    <property type="molecule type" value="Genomic_DNA"/>
</dbReference>
<proteinExistence type="predicted"/>
<gene>
    <name evidence="2" type="ORF">AABD04_20600</name>
</gene>
<name>A0ABU9D0W0_9NOCA</name>
<evidence type="ECO:0000256" key="1">
    <source>
        <dbReference type="SAM" id="Phobius"/>
    </source>
</evidence>
<evidence type="ECO:0000313" key="2">
    <source>
        <dbReference type="EMBL" id="MEK8073250.1"/>
    </source>
</evidence>
<keyword evidence="1" id="KW-0472">Membrane</keyword>
<keyword evidence="1" id="KW-1133">Transmembrane helix</keyword>
<evidence type="ECO:0000313" key="3">
    <source>
        <dbReference type="Proteomes" id="UP001456513"/>
    </source>
</evidence>
<dbReference type="RefSeq" id="WP_314145659.1">
    <property type="nucleotide sequence ID" value="NZ_JBBPCN010000001.1"/>
</dbReference>
<accession>A0ABU9D0W0</accession>
<keyword evidence="3" id="KW-1185">Reference proteome</keyword>
<keyword evidence="1" id="KW-0812">Transmembrane</keyword>
<protein>
    <submittedName>
        <fullName evidence="2">Uncharacterized protein</fullName>
    </submittedName>
</protein>